<organism evidence="2">
    <name type="scientific">Musa acuminata subsp. malaccensis</name>
    <name type="common">Wild banana</name>
    <name type="synonym">Musa malaccensis</name>
    <dbReference type="NCBI Taxonomy" id="214687"/>
    <lineage>
        <taxon>Eukaryota</taxon>
        <taxon>Viridiplantae</taxon>
        <taxon>Streptophyta</taxon>
        <taxon>Embryophyta</taxon>
        <taxon>Tracheophyta</taxon>
        <taxon>Spermatophyta</taxon>
        <taxon>Magnoliopsida</taxon>
        <taxon>Liliopsida</taxon>
        <taxon>Zingiberales</taxon>
        <taxon>Musaceae</taxon>
        <taxon>Musa</taxon>
    </lineage>
</organism>
<evidence type="ECO:0000256" key="1">
    <source>
        <dbReference type="SAM" id="MobiDB-lite"/>
    </source>
</evidence>
<reference evidence="2" key="1">
    <citation type="submission" date="2021-03" db="EMBL/GenBank/DDBJ databases">
        <authorList>
            <consortium name="Genoscope - CEA"/>
            <person name="William W."/>
        </authorList>
    </citation>
    <scope>NUCLEOTIDE SEQUENCE</scope>
    <source>
        <strain evidence="2">Doubled-haploid Pahang</strain>
    </source>
</reference>
<dbReference type="AlphaFoldDB" id="A0A8D7B406"/>
<sequence>MFMFLGAIRAGVGSSSPRSSHPRANRHSGCCRDEPDEQSLMHSRSSSSVGLDNDPSAGSPTETLLRLLLPLNDKV</sequence>
<accession>A0A8D7B406</accession>
<evidence type="ECO:0000313" key="2">
    <source>
        <dbReference type="EMBL" id="CAG1860270.1"/>
    </source>
</evidence>
<gene>
    <name evidence="2" type="ORF">GSMUA_95740.1</name>
</gene>
<feature type="region of interest" description="Disordered" evidence="1">
    <location>
        <begin position="1"/>
        <end position="64"/>
    </location>
</feature>
<dbReference type="EMBL" id="HG996466">
    <property type="protein sequence ID" value="CAG1860270.1"/>
    <property type="molecule type" value="Genomic_DNA"/>
</dbReference>
<protein>
    <submittedName>
        <fullName evidence="2">(wild Malaysian banana) hypothetical protein</fullName>
    </submittedName>
</protein>
<proteinExistence type="predicted"/>
<feature type="compositionally biased region" description="Polar residues" evidence="1">
    <location>
        <begin position="40"/>
        <end position="62"/>
    </location>
</feature>
<name>A0A8D7B406_MUSAM</name>